<dbReference type="EMBL" id="CP030239">
    <property type="protein sequence ID" value="AWX93090.1"/>
    <property type="molecule type" value="Genomic_DNA"/>
</dbReference>
<organism evidence="5 6">
    <name type="scientific">Paracoccus mutanolyticus</name>
    <dbReference type="NCBI Taxonomy" id="1499308"/>
    <lineage>
        <taxon>Bacteria</taxon>
        <taxon>Pseudomonadati</taxon>
        <taxon>Pseudomonadota</taxon>
        <taxon>Alphaproteobacteria</taxon>
        <taxon>Rhodobacterales</taxon>
        <taxon>Paracoccaceae</taxon>
        <taxon>Paracoccus</taxon>
    </lineage>
</organism>
<dbReference type="InterPro" id="IPR008920">
    <property type="entry name" value="TF_FadR/GntR_C"/>
</dbReference>
<evidence type="ECO:0000259" key="4">
    <source>
        <dbReference type="Pfam" id="PF07729"/>
    </source>
</evidence>
<dbReference type="SUPFAM" id="SSF48008">
    <property type="entry name" value="GntR ligand-binding domain-like"/>
    <property type="match status" value="1"/>
</dbReference>
<gene>
    <name evidence="5" type="ORF">DPM13_07835</name>
</gene>
<feature type="domain" description="GntR C-terminal" evidence="4">
    <location>
        <begin position="24"/>
        <end position="95"/>
    </location>
</feature>
<dbReference type="Gene3D" id="1.20.120.530">
    <property type="entry name" value="GntR ligand-binding domain-like"/>
    <property type="match status" value="1"/>
</dbReference>
<protein>
    <recommendedName>
        <fullName evidence="4">GntR C-terminal domain-containing protein</fullName>
    </recommendedName>
</protein>
<reference evidence="5 6" key="1">
    <citation type="submission" date="2018-06" db="EMBL/GenBank/DDBJ databases">
        <title>Complete genome sequence of Paracoccus mutanolyticus strain RSP-02 isolated from cellulosic waste.</title>
        <authorList>
            <person name="Amrutha R.N."/>
            <person name="Shrivastav A."/>
            <person name="Buddana S.K."/>
            <person name="Deshpande U."/>
            <person name="Prakasham R.S."/>
        </authorList>
    </citation>
    <scope>NUCLEOTIDE SEQUENCE [LARGE SCALE GENOMIC DNA]</scope>
    <source>
        <strain evidence="5 6">RSP-02</strain>
    </source>
</reference>
<keyword evidence="3" id="KW-0804">Transcription</keyword>
<dbReference type="Pfam" id="PF07729">
    <property type="entry name" value="FCD"/>
    <property type="match status" value="1"/>
</dbReference>
<evidence type="ECO:0000256" key="2">
    <source>
        <dbReference type="ARBA" id="ARBA00023125"/>
    </source>
</evidence>
<evidence type="ECO:0000313" key="5">
    <source>
        <dbReference type="EMBL" id="AWX93090.1"/>
    </source>
</evidence>
<accession>A0ABM6WR58</accession>
<sequence>MGLLLSIGRRLQEAEEFGLGVVYGDYAMRFAANQRIHEAVLGAAKNHTLTTHYRSLSARVQRARYVANTTPTRWAQAVEEHEEIMTHLRARDGAKLPGPSATLGQLQDFEWPHDLSSADGTPPPSRPRRALAARLPAKRLKGSFFVIRGSRRCRPAS</sequence>
<keyword evidence="1" id="KW-0805">Transcription regulation</keyword>
<keyword evidence="2" id="KW-0238">DNA-binding</keyword>
<keyword evidence="6" id="KW-1185">Reference proteome</keyword>
<evidence type="ECO:0000256" key="1">
    <source>
        <dbReference type="ARBA" id="ARBA00023015"/>
    </source>
</evidence>
<evidence type="ECO:0000313" key="6">
    <source>
        <dbReference type="Proteomes" id="UP000249922"/>
    </source>
</evidence>
<dbReference type="InterPro" id="IPR011711">
    <property type="entry name" value="GntR_C"/>
</dbReference>
<evidence type="ECO:0000256" key="3">
    <source>
        <dbReference type="ARBA" id="ARBA00023163"/>
    </source>
</evidence>
<name>A0ABM6WR58_9RHOB</name>
<proteinExistence type="predicted"/>
<dbReference type="Proteomes" id="UP000249922">
    <property type="component" value="Chromosome"/>
</dbReference>